<evidence type="ECO:0000313" key="4">
    <source>
        <dbReference type="Proteomes" id="UP000652995"/>
    </source>
</evidence>
<reference evidence="2 3" key="2">
    <citation type="submission" date="2017-06" db="EMBL/GenBank/DDBJ databases">
        <authorList>
            <consortium name="Pathogen Informatics"/>
        </authorList>
    </citation>
    <scope>NUCLEOTIDE SEQUENCE [LARGE SCALE GENOMIC DNA]</scope>
    <source>
        <strain evidence="2 3">NCTC13833</strain>
    </source>
</reference>
<dbReference type="Proteomes" id="UP000243706">
    <property type="component" value="Chromosome 1"/>
</dbReference>
<dbReference type="AlphaFoldDB" id="A0A240C855"/>
<evidence type="ECO:0000313" key="1">
    <source>
        <dbReference type="EMBL" id="GGA86959.1"/>
    </source>
</evidence>
<dbReference type="RefSeq" id="WP_095117675.1">
    <property type="nucleotide sequence ID" value="NZ_BMCB01000004.1"/>
</dbReference>
<gene>
    <name evidence="1" type="ORF">GCM10007183_08890</name>
    <name evidence="2" type="ORF">SAMEA4412661_01819</name>
</gene>
<reference evidence="1" key="1">
    <citation type="journal article" date="2014" name="Int. J. Syst. Evol. Microbiol.">
        <title>Complete genome of a new Firmicutes species belonging to the dominant human colonic microbiota ('Ruminococcus bicirculans') reveals two chromosomes and a selective capacity to utilize plant glucans.</title>
        <authorList>
            <consortium name="NISC Comparative Sequencing Program"/>
            <person name="Wegmann U."/>
            <person name="Louis P."/>
            <person name="Goesmann A."/>
            <person name="Henrissat B."/>
            <person name="Duncan S.H."/>
            <person name="Flint H.J."/>
        </authorList>
    </citation>
    <scope>NUCLEOTIDE SEQUENCE</scope>
    <source>
        <strain evidence="1">CCM 4175</strain>
    </source>
</reference>
<evidence type="ECO:0000313" key="2">
    <source>
        <dbReference type="EMBL" id="SNW04009.1"/>
    </source>
</evidence>
<reference evidence="4" key="3">
    <citation type="journal article" date="2019" name="Int. J. Syst. Evol. Microbiol.">
        <title>The Global Catalogue of Microorganisms (GCM) 10K type strain sequencing project: providing services to taxonomists for standard genome sequencing and annotation.</title>
        <authorList>
            <consortium name="The Broad Institute Genomics Platform"/>
            <consortium name="The Broad Institute Genome Sequencing Center for Infectious Disease"/>
            <person name="Wu L."/>
            <person name="Ma J."/>
        </authorList>
    </citation>
    <scope>NUCLEOTIDE SEQUENCE [LARGE SCALE GENOMIC DNA]</scope>
    <source>
        <strain evidence="4">CCM 4175</strain>
    </source>
</reference>
<evidence type="ECO:0000313" key="3">
    <source>
        <dbReference type="Proteomes" id="UP000243706"/>
    </source>
</evidence>
<accession>A0A240C855</accession>
<reference evidence="1" key="4">
    <citation type="submission" date="2024-05" db="EMBL/GenBank/DDBJ databases">
        <authorList>
            <person name="Sun Q."/>
            <person name="Sedlacek I."/>
        </authorList>
    </citation>
    <scope>NUCLEOTIDE SEQUENCE</scope>
    <source>
        <strain evidence="1">CCM 4175</strain>
    </source>
</reference>
<organism evidence="2 3">
    <name type="scientific">Staphylococcus muscae</name>
    <dbReference type="NCBI Taxonomy" id="1294"/>
    <lineage>
        <taxon>Bacteria</taxon>
        <taxon>Bacillati</taxon>
        <taxon>Bacillota</taxon>
        <taxon>Bacilli</taxon>
        <taxon>Bacillales</taxon>
        <taxon>Staphylococcaceae</taxon>
        <taxon>Staphylococcus</taxon>
    </lineage>
</organism>
<dbReference type="EMBL" id="BMCB01000004">
    <property type="protein sequence ID" value="GGA86959.1"/>
    <property type="molecule type" value="Genomic_DNA"/>
</dbReference>
<dbReference type="Proteomes" id="UP000652995">
    <property type="component" value="Unassembled WGS sequence"/>
</dbReference>
<name>A0A240C855_9STAP</name>
<protein>
    <submittedName>
        <fullName evidence="2">Uncharacterized protein</fullName>
    </submittedName>
</protein>
<keyword evidence="4" id="KW-1185">Reference proteome</keyword>
<dbReference type="KEGG" id="smus:C7J88_05745"/>
<proteinExistence type="predicted"/>
<dbReference type="EMBL" id="LT906464">
    <property type="protein sequence ID" value="SNW04009.1"/>
    <property type="molecule type" value="Genomic_DNA"/>
</dbReference>
<sequence length="116" mass="13433">MNLSKKLTLTIAIENLQALLTLVDNYDLARALKNGPIEERLKQLEDQVAQYFSEVTHPNETPSFPFPNYDVYYHCLQQLHHNPLIHVDLGSQERVNTGYVTVILQAMHHLKSFELF</sequence>
<dbReference type="OrthoDB" id="2413830at2"/>